<dbReference type="AlphaFoldDB" id="A0A6M1LKY1"/>
<comment type="subcellular location">
    <subcellularLocation>
        <location evidence="1">Cell membrane</location>
        <topology evidence="1">Multi-pass membrane protein</topology>
    </subcellularLocation>
</comment>
<dbReference type="GO" id="GO:0016887">
    <property type="term" value="F:ATP hydrolysis activity"/>
    <property type="evidence" value="ECO:0007669"/>
    <property type="project" value="InterPro"/>
</dbReference>
<dbReference type="RefSeq" id="WP_235951727.1">
    <property type="nucleotide sequence ID" value="NZ_JAAIKB010000003.1"/>
</dbReference>
<dbReference type="SUPFAM" id="SSF90123">
    <property type="entry name" value="ABC transporter transmembrane region"/>
    <property type="match status" value="1"/>
</dbReference>
<dbReference type="Gene3D" id="3.40.50.300">
    <property type="entry name" value="P-loop containing nucleotide triphosphate hydrolases"/>
    <property type="match status" value="1"/>
</dbReference>
<feature type="transmembrane region" description="Helical" evidence="7">
    <location>
        <begin position="149"/>
        <end position="178"/>
    </location>
</feature>
<dbReference type="Proteomes" id="UP000475385">
    <property type="component" value="Unassembled WGS sequence"/>
</dbReference>
<evidence type="ECO:0000259" key="9">
    <source>
        <dbReference type="PROSITE" id="PS50929"/>
    </source>
</evidence>
<evidence type="ECO:0000256" key="4">
    <source>
        <dbReference type="ARBA" id="ARBA00022840"/>
    </source>
</evidence>
<keyword evidence="5 7" id="KW-1133">Transmembrane helix</keyword>
<dbReference type="InterPro" id="IPR017871">
    <property type="entry name" value="ABC_transporter-like_CS"/>
</dbReference>
<keyword evidence="3" id="KW-0547">Nucleotide-binding</keyword>
<keyword evidence="11" id="KW-1185">Reference proteome</keyword>
<dbReference type="GO" id="GO:0140359">
    <property type="term" value="F:ABC-type transporter activity"/>
    <property type="evidence" value="ECO:0007669"/>
    <property type="project" value="InterPro"/>
</dbReference>
<dbReference type="PROSITE" id="PS50929">
    <property type="entry name" value="ABC_TM1F"/>
    <property type="match status" value="1"/>
</dbReference>
<dbReference type="PANTHER" id="PTHR24221:SF248">
    <property type="entry name" value="ABC TRANSPORTER TRANSMEMBRANE REGION"/>
    <property type="match status" value="1"/>
</dbReference>
<gene>
    <name evidence="10" type="ORF">G3576_10650</name>
</gene>
<dbReference type="GO" id="GO:0034040">
    <property type="term" value="F:ATPase-coupled lipid transmembrane transporter activity"/>
    <property type="evidence" value="ECO:0007669"/>
    <property type="project" value="TreeGrafter"/>
</dbReference>
<keyword evidence="2 7" id="KW-0812">Transmembrane</keyword>
<dbReference type="InterPro" id="IPR039421">
    <property type="entry name" value="Type_1_exporter"/>
</dbReference>
<dbReference type="SMART" id="SM00382">
    <property type="entry name" value="AAA"/>
    <property type="match status" value="1"/>
</dbReference>
<dbReference type="EMBL" id="JAAIKB010000003">
    <property type="protein sequence ID" value="NGM20474.1"/>
    <property type="molecule type" value="Genomic_DNA"/>
</dbReference>
<evidence type="ECO:0000256" key="6">
    <source>
        <dbReference type="ARBA" id="ARBA00023136"/>
    </source>
</evidence>
<name>A0A6M1LKY1_9PROT</name>
<dbReference type="Pfam" id="PF00005">
    <property type="entry name" value="ABC_tran"/>
    <property type="match status" value="1"/>
</dbReference>
<dbReference type="PROSITE" id="PS50893">
    <property type="entry name" value="ABC_TRANSPORTER_2"/>
    <property type="match status" value="1"/>
</dbReference>
<evidence type="ECO:0000259" key="8">
    <source>
        <dbReference type="PROSITE" id="PS50893"/>
    </source>
</evidence>
<dbReference type="SUPFAM" id="SSF52540">
    <property type="entry name" value="P-loop containing nucleoside triphosphate hydrolases"/>
    <property type="match status" value="1"/>
</dbReference>
<feature type="domain" description="ABC transporter" evidence="8">
    <location>
        <begin position="335"/>
        <end position="570"/>
    </location>
</feature>
<protein>
    <submittedName>
        <fullName evidence="10">Type I secretion system permease/ATPase</fullName>
    </submittedName>
</protein>
<dbReference type="Pfam" id="PF00664">
    <property type="entry name" value="ABC_membrane"/>
    <property type="match status" value="1"/>
</dbReference>
<dbReference type="PANTHER" id="PTHR24221">
    <property type="entry name" value="ATP-BINDING CASSETTE SUB-FAMILY B"/>
    <property type="match status" value="1"/>
</dbReference>
<sequence length="582" mass="62778">MPLVPGQPERMPETVLSRAIAAGRSQLVAVGLFSGVVNLLQLTVSLYMMQVFDRVLSTRSIDTLYYLTAIAVFALLVMAVLDGLRGQVMQRLATWIEGKAAPEAFLRAIESQLRGRPYRMEALRDLAVCRGWLGSPASLTVFDVPWVPIYLAVIFALHPSLGWIALGGAVLLFALTLANEWATGALLRQASTAAMASQRRAESMVRNAEVIDSMGMAPAVLQRWREGLSASVPPQEKAADRAAMLLSVTRFCRLAVQVAVLGFGAWLTLEQQLTSGASIAASIIMGRALAPVEQMIGGWKQLVQARQSYRRLLGFLALPRIRPPGIALPEPTGRVAAERVTFGFPGQPVAIIKGISFALSAGESLAIIGPSAAGKTTLIRLLIGTLQPSAGTVRLDGADVFTWQREDFGRYVGYLPQDVELFDGSVMKNIGRMREADPEMVFEAAKLAGCHEMILRLPQGYDTEIGDGGQHLSGGQRQLIGLARAMFGNPRFVVLDEPNSNLDGDAEQALIRGLEALKARGTTVILVSHRPTLVQGVDKVLLLRDGAAEAFGPRAEVLKRLVQQARPQEITQPPAGRAEGAR</sequence>
<dbReference type="GO" id="GO:0005886">
    <property type="term" value="C:plasma membrane"/>
    <property type="evidence" value="ECO:0007669"/>
    <property type="project" value="UniProtKB-SubCell"/>
</dbReference>
<keyword evidence="4" id="KW-0067">ATP-binding</keyword>
<evidence type="ECO:0000256" key="3">
    <source>
        <dbReference type="ARBA" id="ARBA00022741"/>
    </source>
</evidence>
<dbReference type="Gene3D" id="1.20.1560.10">
    <property type="entry name" value="ABC transporter type 1, transmembrane domain"/>
    <property type="match status" value="1"/>
</dbReference>
<evidence type="ECO:0000256" key="1">
    <source>
        <dbReference type="ARBA" id="ARBA00004651"/>
    </source>
</evidence>
<dbReference type="GO" id="GO:0030256">
    <property type="term" value="C:type I protein secretion system complex"/>
    <property type="evidence" value="ECO:0007669"/>
    <property type="project" value="InterPro"/>
</dbReference>
<comment type="caution">
    <text evidence="10">The sequence shown here is derived from an EMBL/GenBank/DDBJ whole genome shotgun (WGS) entry which is preliminary data.</text>
</comment>
<dbReference type="InterPro" id="IPR027417">
    <property type="entry name" value="P-loop_NTPase"/>
</dbReference>
<feature type="transmembrane region" description="Helical" evidence="7">
    <location>
        <begin position="27"/>
        <end position="52"/>
    </location>
</feature>
<dbReference type="NCBIfam" id="TIGR01842">
    <property type="entry name" value="type_I_sec_PrtD"/>
    <property type="match status" value="1"/>
</dbReference>
<keyword evidence="6 7" id="KW-0472">Membrane</keyword>
<feature type="domain" description="ABC transmembrane type-1" evidence="9">
    <location>
        <begin position="28"/>
        <end position="304"/>
    </location>
</feature>
<dbReference type="PROSITE" id="PS00211">
    <property type="entry name" value="ABC_TRANSPORTER_1"/>
    <property type="match status" value="1"/>
</dbReference>
<reference evidence="10 11" key="2">
    <citation type="submission" date="2020-03" db="EMBL/GenBank/DDBJ databases">
        <title>Roseomonas stagni sp. nov., isolated from pond water in Japan.</title>
        <authorList>
            <person name="Furuhata K."/>
            <person name="Miyamoto H."/>
            <person name="Goto K."/>
        </authorList>
    </citation>
    <scope>NUCLEOTIDE SEQUENCE [LARGE SCALE GENOMIC DNA]</scope>
    <source>
        <strain evidence="10 11">PeD5</strain>
    </source>
</reference>
<evidence type="ECO:0000313" key="10">
    <source>
        <dbReference type="EMBL" id="NGM20474.1"/>
    </source>
</evidence>
<proteinExistence type="predicted"/>
<reference evidence="10 11" key="1">
    <citation type="submission" date="2020-02" db="EMBL/GenBank/DDBJ databases">
        <authorList>
            <person name="Kim H.M."/>
            <person name="Jeon C.O."/>
        </authorList>
    </citation>
    <scope>NUCLEOTIDE SEQUENCE [LARGE SCALE GENOMIC DNA]</scope>
    <source>
        <strain evidence="10 11">PeD5</strain>
    </source>
</reference>
<organism evidence="10 11">
    <name type="scientific">Falsiroseomonas algicola</name>
    <dbReference type="NCBI Taxonomy" id="2716930"/>
    <lineage>
        <taxon>Bacteria</taxon>
        <taxon>Pseudomonadati</taxon>
        <taxon>Pseudomonadota</taxon>
        <taxon>Alphaproteobacteria</taxon>
        <taxon>Acetobacterales</taxon>
        <taxon>Roseomonadaceae</taxon>
        <taxon>Falsiroseomonas</taxon>
    </lineage>
</organism>
<dbReference type="InterPro" id="IPR003593">
    <property type="entry name" value="AAA+_ATPase"/>
</dbReference>
<dbReference type="InterPro" id="IPR003439">
    <property type="entry name" value="ABC_transporter-like_ATP-bd"/>
</dbReference>
<dbReference type="InterPro" id="IPR036640">
    <property type="entry name" value="ABC1_TM_sf"/>
</dbReference>
<evidence type="ECO:0000256" key="2">
    <source>
        <dbReference type="ARBA" id="ARBA00022692"/>
    </source>
</evidence>
<evidence type="ECO:0000313" key="11">
    <source>
        <dbReference type="Proteomes" id="UP000475385"/>
    </source>
</evidence>
<dbReference type="GO" id="GO:0005524">
    <property type="term" value="F:ATP binding"/>
    <property type="evidence" value="ECO:0007669"/>
    <property type="project" value="UniProtKB-KW"/>
</dbReference>
<dbReference type="GO" id="GO:0030253">
    <property type="term" value="P:protein secretion by the type I secretion system"/>
    <property type="evidence" value="ECO:0007669"/>
    <property type="project" value="InterPro"/>
</dbReference>
<evidence type="ECO:0000256" key="5">
    <source>
        <dbReference type="ARBA" id="ARBA00022989"/>
    </source>
</evidence>
<dbReference type="InterPro" id="IPR010128">
    <property type="entry name" value="ATPase_T1SS_PrtD-like"/>
</dbReference>
<dbReference type="InterPro" id="IPR011527">
    <property type="entry name" value="ABC1_TM_dom"/>
</dbReference>
<accession>A0A6M1LKY1</accession>
<evidence type="ECO:0000256" key="7">
    <source>
        <dbReference type="SAM" id="Phobius"/>
    </source>
</evidence>
<feature type="transmembrane region" description="Helical" evidence="7">
    <location>
        <begin position="64"/>
        <end position="81"/>
    </location>
</feature>